<dbReference type="Gene3D" id="3.40.390.10">
    <property type="entry name" value="Collagenase (Catalytic Domain)"/>
    <property type="match status" value="1"/>
</dbReference>
<keyword evidence="4 6" id="KW-0862">Zinc</keyword>
<dbReference type="PANTHER" id="PTHR10127">
    <property type="entry name" value="DISCOIDIN, CUB, EGF, LAMININ , AND ZINC METALLOPROTEASE DOMAIN CONTAINING"/>
    <property type="match status" value="1"/>
</dbReference>
<keyword evidence="5 6" id="KW-0482">Metalloprotease</keyword>
<feature type="compositionally biased region" description="Polar residues" evidence="8">
    <location>
        <begin position="534"/>
        <end position="549"/>
    </location>
</feature>
<keyword evidence="2 6" id="KW-0479">Metal-binding</keyword>
<evidence type="ECO:0000256" key="1">
    <source>
        <dbReference type="ARBA" id="ARBA00022670"/>
    </source>
</evidence>
<keyword evidence="7" id="KW-0732">Signal</keyword>
<dbReference type="InterPro" id="IPR006026">
    <property type="entry name" value="Peptidase_Metallo"/>
</dbReference>
<name>A0ABD0LKA5_9CAEN</name>
<evidence type="ECO:0000256" key="3">
    <source>
        <dbReference type="ARBA" id="ARBA00022801"/>
    </source>
</evidence>
<feature type="transmembrane region" description="Helical" evidence="9">
    <location>
        <begin position="285"/>
        <end position="307"/>
    </location>
</feature>
<keyword evidence="3 6" id="KW-0378">Hydrolase</keyword>
<feature type="chain" id="PRO_5044525814" description="Metalloendopeptidase" evidence="7">
    <location>
        <begin position="20"/>
        <end position="567"/>
    </location>
</feature>
<dbReference type="PANTHER" id="PTHR10127:SF780">
    <property type="entry name" value="METALLOENDOPEPTIDASE"/>
    <property type="match status" value="1"/>
</dbReference>
<dbReference type="InterPro" id="IPR001506">
    <property type="entry name" value="Peptidase_M12A"/>
</dbReference>
<dbReference type="EC" id="3.4.24.-" evidence="7"/>
<dbReference type="InterPro" id="IPR024079">
    <property type="entry name" value="MetalloPept_cat_dom_sf"/>
</dbReference>
<evidence type="ECO:0000256" key="7">
    <source>
        <dbReference type="RuleBase" id="RU361183"/>
    </source>
</evidence>
<dbReference type="Pfam" id="PF01400">
    <property type="entry name" value="Astacin"/>
    <property type="match status" value="1"/>
</dbReference>
<feature type="compositionally biased region" description="Low complexity" evidence="8">
    <location>
        <begin position="426"/>
        <end position="453"/>
    </location>
</feature>
<evidence type="ECO:0000259" key="10">
    <source>
        <dbReference type="PROSITE" id="PS51864"/>
    </source>
</evidence>
<feature type="binding site" evidence="6">
    <location>
        <position position="172"/>
    </location>
    <ligand>
        <name>Zn(2+)</name>
        <dbReference type="ChEBI" id="CHEBI:29105"/>
        <note>catalytic</note>
    </ligand>
</feature>
<dbReference type="PROSITE" id="PS51864">
    <property type="entry name" value="ASTACIN"/>
    <property type="match status" value="1"/>
</dbReference>
<proteinExistence type="predicted"/>
<comment type="caution">
    <text evidence="6">Lacks conserved residue(s) required for the propagation of feature annotation.</text>
</comment>
<evidence type="ECO:0000256" key="8">
    <source>
        <dbReference type="SAM" id="MobiDB-lite"/>
    </source>
</evidence>
<evidence type="ECO:0000256" key="5">
    <source>
        <dbReference type="ARBA" id="ARBA00023049"/>
    </source>
</evidence>
<dbReference type="SMART" id="SM00235">
    <property type="entry name" value="ZnMc"/>
    <property type="match status" value="1"/>
</dbReference>
<dbReference type="Proteomes" id="UP001519460">
    <property type="component" value="Unassembled WGS sequence"/>
</dbReference>
<sequence>MHLLWMLAMGHLFLPLVSAVLPTFAGQKEIGSENTGIFTRRALKSVTGEKTHLPVQHNSRNQLSLGVDVQEIAQRGPTKRKRRMATTDQSLKWIDGVVHYRFSDDFSDVGKEAVLSGMKVYEQYTCLSFWEATPYTRDVINIVRGKGAGGEQQLMLGESCYISRIVLHELGHAIGWFHPPEDGSVEPLGDLSSDNNSIMFPVTVTVARADHLSFGDIRLANLMYDCAKGCPRLDCRDLYEQSSFMDKTCQCLCPGNETEPIRHCKYAITEADDTEHNSALKPTHVAAVAVVVAAVVVLAAVVSFIYIRKSHFLLRQWQQAPYAGLQQGAGLELQQRHQAVDEEGSNVYAEISDASHECGAAATAVRQNTNQEEYSQPYVVSSFKKPTRPQLPGDEIKSRGTPSPDSHDKPIDYLHPVAPPNASHRQSTNSSNDQSSTDISDQPNSSSALSSSSEACVPDQPKDYLHPTALPPSASHNQLANSSNPLPSTSPASVPDQPKGCLHPAAPPSHSQSDHSVGHCTPDFQPEQKAEGASRTSSSTACPKGARQSSGFGEYIEHCLVVRWENE</sequence>
<comment type="caution">
    <text evidence="11">The sequence shown here is derived from an EMBL/GenBank/DDBJ whole genome shotgun (WGS) entry which is preliminary data.</text>
</comment>
<comment type="cofactor">
    <cofactor evidence="6 7">
        <name>Zn(2+)</name>
        <dbReference type="ChEBI" id="CHEBI:29105"/>
    </cofactor>
    <text evidence="6 7">Binds 1 zinc ion per subunit.</text>
</comment>
<accession>A0ABD0LKA5</accession>
<keyword evidence="9" id="KW-0812">Transmembrane</keyword>
<dbReference type="GO" id="GO:0008270">
    <property type="term" value="F:zinc ion binding"/>
    <property type="evidence" value="ECO:0007669"/>
    <property type="project" value="UniProtKB-UniRule"/>
</dbReference>
<dbReference type="GO" id="GO:0006508">
    <property type="term" value="P:proteolysis"/>
    <property type="evidence" value="ECO:0007669"/>
    <property type="project" value="UniProtKB-KW"/>
</dbReference>
<feature type="domain" description="Peptidase M12A" evidence="10">
    <location>
        <begin position="84"/>
        <end position="178"/>
    </location>
</feature>
<keyword evidence="1 6" id="KW-0645">Protease</keyword>
<evidence type="ECO:0000256" key="6">
    <source>
        <dbReference type="PROSITE-ProRule" id="PRU01211"/>
    </source>
</evidence>
<feature type="region of interest" description="Disordered" evidence="8">
    <location>
        <begin position="366"/>
        <end position="549"/>
    </location>
</feature>
<feature type="compositionally biased region" description="Polar residues" evidence="8">
    <location>
        <begin position="474"/>
        <end position="492"/>
    </location>
</feature>
<reference evidence="11 12" key="1">
    <citation type="journal article" date="2023" name="Sci. Data">
        <title>Genome assembly of the Korean intertidal mud-creeper Batillaria attramentaria.</title>
        <authorList>
            <person name="Patra A.K."/>
            <person name="Ho P.T."/>
            <person name="Jun S."/>
            <person name="Lee S.J."/>
            <person name="Kim Y."/>
            <person name="Won Y.J."/>
        </authorList>
    </citation>
    <scope>NUCLEOTIDE SEQUENCE [LARGE SCALE GENOMIC DNA]</scope>
    <source>
        <strain evidence="11">Wonlab-2016</strain>
    </source>
</reference>
<keyword evidence="12" id="KW-1185">Reference proteome</keyword>
<evidence type="ECO:0000313" key="12">
    <source>
        <dbReference type="Proteomes" id="UP001519460"/>
    </source>
</evidence>
<gene>
    <name evidence="11" type="ORF">BaRGS_00008936</name>
</gene>
<feature type="binding site" evidence="6">
    <location>
        <position position="168"/>
    </location>
    <ligand>
        <name>Zn(2+)</name>
        <dbReference type="ChEBI" id="CHEBI:29105"/>
        <note>catalytic</note>
    </ligand>
</feature>
<organism evidence="11 12">
    <name type="scientific">Batillaria attramentaria</name>
    <dbReference type="NCBI Taxonomy" id="370345"/>
    <lineage>
        <taxon>Eukaryota</taxon>
        <taxon>Metazoa</taxon>
        <taxon>Spiralia</taxon>
        <taxon>Lophotrochozoa</taxon>
        <taxon>Mollusca</taxon>
        <taxon>Gastropoda</taxon>
        <taxon>Caenogastropoda</taxon>
        <taxon>Sorbeoconcha</taxon>
        <taxon>Cerithioidea</taxon>
        <taxon>Batillariidae</taxon>
        <taxon>Batillaria</taxon>
    </lineage>
</organism>
<evidence type="ECO:0000256" key="9">
    <source>
        <dbReference type="SAM" id="Phobius"/>
    </source>
</evidence>
<protein>
    <recommendedName>
        <fullName evidence="7">Metalloendopeptidase</fullName>
        <ecNumber evidence="7">3.4.24.-</ecNumber>
    </recommendedName>
</protein>
<evidence type="ECO:0000256" key="4">
    <source>
        <dbReference type="ARBA" id="ARBA00022833"/>
    </source>
</evidence>
<dbReference type="EMBL" id="JACVVK020000041">
    <property type="protein sequence ID" value="KAK7499845.1"/>
    <property type="molecule type" value="Genomic_DNA"/>
</dbReference>
<keyword evidence="9" id="KW-1133">Transmembrane helix</keyword>
<feature type="active site" evidence="6">
    <location>
        <position position="169"/>
    </location>
</feature>
<dbReference type="SUPFAM" id="SSF55486">
    <property type="entry name" value="Metalloproteases ('zincins'), catalytic domain"/>
    <property type="match status" value="1"/>
</dbReference>
<feature type="binding site" evidence="6">
    <location>
        <position position="178"/>
    </location>
    <ligand>
        <name>Zn(2+)</name>
        <dbReference type="ChEBI" id="CHEBI:29105"/>
        <note>catalytic</note>
    </ligand>
</feature>
<dbReference type="AlphaFoldDB" id="A0ABD0LKA5"/>
<evidence type="ECO:0000256" key="2">
    <source>
        <dbReference type="ARBA" id="ARBA00022723"/>
    </source>
</evidence>
<dbReference type="GO" id="GO:0004222">
    <property type="term" value="F:metalloendopeptidase activity"/>
    <property type="evidence" value="ECO:0007669"/>
    <property type="project" value="UniProtKB-UniRule"/>
</dbReference>
<keyword evidence="9" id="KW-0472">Membrane</keyword>
<feature type="signal peptide" evidence="7">
    <location>
        <begin position="1"/>
        <end position="19"/>
    </location>
</feature>
<evidence type="ECO:0000313" key="11">
    <source>
        <dbReference type="EMBL" id="KAK7499845.1"/>
    </source>
</evidence>
<dbReference type="PRINTS" id="PR00480">
    <property type="entry name" value="ASTACIN"/>
</dbReference>